<dbReference type="RefSeq" id="WP_120116907.1">
    <property type="nucleotide sequence ID" value="NZ_QYTW02000015.1"/>
</dbReference>
<protein>
    <submittedName>
        <fullName evidence="2">Methionine/alanine import family NSS transporter small subunit</fullName>
    </submittedName>
</protein>
<proteinExistence type="predicted"/>
<organism evidence="2 3">
    <name type="scientific">Siminovitchia terrae</name>
    <name type="common">Bacillus terrae</name>
    <dbReference type="NCBI Taxonomy" id="1914933"/>
    <lineage>
        <taxon>Bacteria</taxon>
        <taxon>Bacillati</taxon>
        <taxon>Bacillota</taxon>
        <taxon>Bacilli</taxon>
        <taxon>Bacillales</taxon>
        <taxon>Bacillaceae</taxon>
        <taxon>Siminovitchia</taxon>
    </lineage>
</organism>
<name>A0A429X6U9_SIMTE</name>
<evidence type="ECO:0000256" key="1">
    <source>
        <dbReference type="SAM" id="Phobius"/>
    </source>
</evidence>
<reference evidence="2 3" key="1">
    <citation type="submission" date="2018-12" db="EMBL/GenBank/DDBJ databases">
        <authorList>
            <person name="Sun L."/>
            <person name="Chen Z."/>
        </authorList>
    </citation>
    <scope>NUCLEOTIDE SEQUENCE [LARGE SCALE GENOMIC DNA]</scope>
    <source>
        <strain evidence="2 3">LMG 29736</strain>
    </source>
</reference>
<dbReference type="AlphaFoldDB" id="A0A429X6U9"/>
<comment type="caution">
    <text evidence="2">The sequence shown here is derived from an EMBL/GenBank/DDBJ whole genome shotgun (WGS) entry which is preliminary data.</text>
</comment>
<accession>A0A429X6U9</accession>
<keyword evidence="1" id="KW-1133">Transmembrane helix</keyword>
<dbReference type="Proteomes" id="UP000287296">
    <property type="component" value="Unassembled WGS sequence"/>
</dbReference>
<keyword evidence="1" id="KW-0812">Transmembrane</keyword>
<gene>
    <name evidence="2" type="ORF">D5F11_014855</name>
</gene>
<keyword evidence="1" id="KW-0472">Membrane</keyword>
<feature type="transmembrane region" description="Helical" evidence="1">
    <location>
        <begin position="6"/>
        <end position="28"/>
    </location>
</feature>
<sequence>MGGSAIAMMIIGVIIIWGGFGASVALAISKSKEAKRKV</sequence>
<evidence type="ECO:0000313" key="3">
    <source>
        <dbReference type="Proteomes" id="UP000287296"/>
    </source>
</evidence>
<evidence type="ECO:0000313" key="2">
    <source>
        <dbReference type="EMBL" id="RST58923.1"/>
    </source>
</evidence>
<dbReference type="InterPro" id="IPR031596">
    <property type="entry name" value="MaAIMP_sms"/>
</dbReference>
<dbReference type="Pfam" id="PF16951">
    <property type="entry name" value="MaAIMP_sms"/>
    <property type="match status" value="1"/>
</dbReference>
<dbReference type="EMBL" id="QYTW02000015">
    <property type="protein sequence ID" value="RST58923.1"/>
    <property type="molecule type" value="Genomic_DNA"/>
</dbReference>
<dbReference type="NCBIfam" id="NF033493">
    <property type="entry name" value="MetS_like_NSS"/>
    <property type="match status" value="1"/>
</dbReference>